<reference evidence="3" key="1">
    <citation type="journal article" date="2011" name="PLoS Pathog.">
        <title>Comparative genomics yields insights into niche adaptation of plant vascular wilt pathogens.</title>
        <authorList>
            <person name="Klosterman S.J."/>
            <person name="Subbarao K.V."/>
            <person name="Kang S."/>
            <person name="Veronese P."/>
            <person name="Gold S.E."/>
            <person name="Thomma B.P.H.J."/>
            <person name="Chen Z."/>
            <person name="Henrissat B."/>
            <person name="Lee Y.-H."/>
            <person name="Park J."/>
            <person name="Garcia-Pedrajas M.D."/>
            <person name="Barbara D.J."/>
            <person name="Anchieta A."/>
            <person name="de Jonge R."/>
            <person name="Santhanam P."/>
            <person name="Maruthachalam K."/>
            <person name="Atallah Z."/>
            <person name="Amyotte S.G."/>
            <person name="Paz Z."/>
            <person name="Inderbitzin P."/>
            <person name="Hayes R.J."/>
            <person name="Heiman D.I."/>
            <person name="Young S."/>
            <person name="Zeng Q."/>
            <person name="Engels R."/>
            <person name="Galagan J."/>
            <person name="Cuomo C.A."/>
            <person name="Dobinson K.F."/>
            <person name="Ma L.-J."/>
        </authorList>
    </citation>
    <scope>NUCLEOTIDE SEQUENCE [LARGE SCALE GENOMIC DNA]</scope>
    <source>
        <strain evidence="3">VaMs.102 / ATCC MYA-4576 / FGSC 10136</strain>
    </source>
</reference>
<dbReference type="HOGENOM" id="CLU_066684_0_1_1"/>
<dbReference type="RefSeq" id="XP_003007546.1">
    <property type="nucleotide sequence ID" value="XM_003007500.1"/>
</dbReference>
<feature type="compositionally biased region" description="Low complexity" evidence="1">
    <location>
        <begin position="48"/>
        <end position="59"/>
    </location>
</feature>
<feature type="compositionally biased region" description="Acidic residues" evidence="1">
    <location>
        <begin position="17"/>
        <end position="29"/>
    </location>
</feature>
<organism evidence="3">
    <name type="scientific">Verticillium alfalfae (strain VaMs.102 / ATCC MYA-4576 / FGSC 10136)</name>
    <name type="common">Verticillium wilt of alfalfa</name>
    <name type="synonym">Verticillium albo-atrum</name>
    <dbReference type="NCBI Taxonomy" id="526221"/>
    <lineage>
        <taxon>Eukaryota</taxon>
        <taxon>Fungi</taxon>
        <taxon>Dikarya</taxon>
        <taxon>Ascomycota</taxon>
        <taxon>Pezizomycotina</taxon>
        <taxon>Sordariomycetes</taxon>
        <taxon>Hypocreomycetidae</taxon>
        <taxon>Glomerellales</taxon>
        <taxon>Plectosphaerellaceae</taxon>
        <taxon>Verticillium</taxon>
    </lineage>
</organism>
<feature type="region of interest" description="Disordered" evidence="1">
    <location>
        <begin position="1"/>
        <end position="107"/>
    </location>
</feature>
<dbReference type="KEGG" id="val:VDBG_01734"/>
<dbReference type="STRING" id="526221.C9SB75"/>
<gene>
    <name evidence="2" type="ORF">VDBG_01734</name>
</gene>
<keyword evidence="3" id="KW-1185">Reference proteome</keyword>
<evidence type="ECO:0000313" key="2">
    <source>
        <dbReference type="EMBL" id="EEY15625.1"/>
    </source>
</evidence>
<dbReference type="EMBL" id="DS985215">
    <property type="protein sequence ID" value="EEY15625.1"/>
    <property type="molecule type" value="Genomic_DNA"/>
</dbReference>
<evidence type="ECO:0000313" key="3">
    <source>
        <dbReference type="Proteomes" id="UP000008698"/>
    </source>
</evidence>
<dbReference type="GeneID" id="9535009"/>
<feature type="compositionally biased region" description="Low complexity" evidence="1">
    <location>
        <begin position="66"/>
        <end position="100"/>
    </location>
</feature>
<proteinExistence type="predicted"/>
<sequence length="228" mass="24656">MEPFVNDMPQHIHITDQGDEGAGEGDIFDDVWGSAPASPTTQTRDAHSSPSTRPPATARASRRPRPTASRPALTRATAWAPPSGPRPARSSVSSRASAHALAGHDDASLAEAAARSVKEARDELQVEKLFGPDYWNTDGTWNYEVAAKKQADGTQEKNRAGEDDILFADVADAHPLIVKWTEVVEAAVARWGIDRTVFADVCEEERLAAQDRAAANAGPQQTRKPLDW</sequence>
<accession>C9SB75</accession>
<name>C9SB75_VERA1</name>
<dbReference type="eggNOG" id="KOG4774">
    <property type="taxonomic scope" value="Eukaryota"/>
</dbReference>
<evidence type="ECO:0000256" key="1">
    <source>
        <dbReference type="SAM" id="MobiDB-lite"/>
    </source>
</evidence>
<dbReference type="Proteomes" id="UP000008698">
    <property type="component" value="Unassembled WGS sequence"/>
</dbReference>
<dbReference type="OrthoDB" id="20086at2759"/>
<protein>
    <submittedName>
        <fullName evidence="2">Uncharacterized protein</fullName>
    </submittedName>
</protein>
<dbReference type="AlphaFoldDB" id="C9SB75"/>